<dbReference type="CDD" id="cd00322">
    <property type="entry name" value="FNR_like"/>
    <property type="match status" value="1"/>
</dbReference>
<evidence type="ECO:0000313" key="2">
    <source>
        <dbReference type="EMBL" id="PIP61016.1"/>
    </source>
</evidence>
<gene>
    <name evidence="2" type="ORF">COX00_00055</name>
</gene>
<dbReference type="PANTHER" id="PTHR47354">
    <property type="entry name" value="NADH OXIDOREDUCTASE HCR"/>
    <property type="match status" value="1"/>
</dbReference>
<accession>A0A2H0BTK5</accession>
<dbReference type="InterPro" id="IPR050415">
    <property type="entry name" value="MRET"/>
</dbReference>
<dbReference type="SUPFAM" id="SSF52343">
    <property type="entry name" value="Ferredoxin reductase-like, C-terminal NADP-linked domain"/>
    <property type="match status" value="1"/>
</dbReference>
<name>A0A2H0BTK5_9BACT</name>
<reference evidence="2 3" key="1">
    <citation type="submission" date="2017-09" db="EMBL/GenBank/DDBJ databases">
        <title>Depth-based differentiation of microbial function through sediment-hosted aquifers and enrichment of novel symbionts in the deep terrestrial subsurface.</title>
        <authorList>
            <person name="Probst A.J."/>
            <person name="Ladd B."/>
            <person name="Jarett J.K."/>
            <person name="Geller-Mcgrath D.E."/>
            <person name="Sieber C.M."/>
            <person name="Emerson J.B."/>
            <person name="Anantharaman K."/>
            <person name="Thomas B.C."/>
            <person name="Malmstrom R."/>
            <person name="Stieglmeier M."/>
            <person name="Klingl A."/>
            <person name="Woyke T."/>
            <person name="Ryan C.M."/>
            <person name="Banfield J.F."/>
        </authorList>
    </citation>
    <scope>NUCLEOTIDE SEQUENCE [LARGE SCALE GENOMIC DNA]</scope>
    <source>
        <strain evidence="2">CG22_combo_CG10-13_8_21_14_all_47_17</strain>
    </source>
</reference>
<dbReference type="InterPro" id="IPR017927">
    <property type="entry name" value="FAD-bd_FR_type"/>
</dbReference>
<dbReference type="PRINTS" id="PR00410">
    <property type="entry name" value="PHEHYDRXLASE"/>
</dbReference>
<comment type="caution">
    <text evidence="2">The sequence shown here is derived from an EMBL/GenBank/DDBJ whole genome shotgun (WGS) entry which is preliminary data.</text>
</comment>
<dbReference type="InterPro" id="IPR001433">
    <property type="entry name" value="OxRdtase_FAD/NAD-bd"/>
</dbReference>
<dbReference type="Pfam" id="PF00175">
    <property type="entry name" value="NAD_binding_1"/>
    <property type="match status" value="1"/>
</dbReference>
<dbReference type="PANTHER" id="PTHR47354:SF5">
    <property type="entry name" value="PROTEIN RFBI"/>
    <property type="match status" value="1"/>
</dbReference>
<dbReference type="PROSITE" id="PS51384">
    <property type="entry name" value="FAD_FR"/>
    <property type="match status" value="1"/>
</dbReference>
<dbReference type="GO" id="GO:0050660">
    <property type="term" value="F:flavin adenine dinucleotide binding"/>
    <property type="evidence" value="ECO:0007669"/>
    <property type="project" value="InterPro"/>
</dbReference>
<sequence>MTHSLMKLRSFIVEELAWETSACFTLRLKPESPDELFDFLPGQWVYLHLLNEDGSSWARAAFSVASAPEGSKELLEFGIKVYGDFTKRASNLIPGDKVTLQGPFGRFVLTEGESNLVMFAGGIGISPLLSMIRSLAARNADVDITLFYSNKTVEDIAYREELERIKKAWPHLRIIHFLTQEASLPEGFEAELGRLDAARLDQYLPNPSAPMYFMCGPRAFMEQVRTLLSERSVDVKKRLQEELFG</sequence>
<proteinExistence type="predicted"/>
<dbReference type="InterPro" id="IPR001709">
    <property type="entry name" value="Flavoprot_Pyr_Nucl_cyt_Rdtase"/>
</dbReference>
<dbReference type="InterPro" id="IPR012165">
    <property type="entry name" value="Cyt_c3_hydrogenase_gsu"/>
</dbReference>
<dbReference type="InterPro" id="IPR017938">
    <property type="entry name" value="Riboflavin_synthase-like_b-brl"/>
</dbReference>
<dbReference type="PIRSF" id="PIRSF006816">
    <property type="entry name" value="Cyc3_hyd_g"/>
    <property type="match status" value="1"/>
</dbReference>
<dbReference type="GO" id="GO:0051537">
    <property type="term" value="F:2 iron, 2 sulfur cluster binding"/>
    <property type="evidence" value="ECO:0007669"/>
    <property type="project" value="InterPro"/>
</dbReference>
<dbReference type="AlphaFoldDB" id="A0A2H0BTK5"/>
<dbReference type="InterPro" id="IPR039261">
    <property type="entry name" value="FNR_nucleotide-bd"/>
</dbReference>
<organism evidence="2 3">
    <name type="scientific">Candidatus Uhrbacteria bacterium CG22_combo_CG10-13_8_21_14_all_47_17</name>
    <dbReference type="NCBI Taxonomy" id="1975041"/>
    <lineage>
        <taxon>Bacteria</taxon>
        <taxon>Candidatus Uhriibacteriota</taxon>
    </lineage>
</organism>
<dbReference type="SUPFAM" id="SSF63380">
    <property type="entry name" value="Riboflavin synthase domain-like"/>
    <property type="match status" value="1"/>
</dbReference>
<dbReference type="EMBL" id="PCSZ01000002">
    <property type="protein sequence ID" value="PIP61016.1"/>
    <property type="molecule type" value="Genomic_DNA"/>
</dbReference>
<feature type="domain" description="FAD-binding FR-type" evidence="1">
    <location>
        <begin position="6"/>
        <end position="110"/>
    </location>
</feature>
<dbReference type="Pfam" id="PF00970">
    <property type="entry name" value="FAD_binding_6"/>
    <property type="match status" value="1"/>
</dbReference>
<dbReference type="GO" id="GO:0016491">
    <property type="term" value="F:oxidoreductase activity"/>
    <property type="evidence" value="ECO:0007669"/>
    <property type="project" value="InterPro"/>
</dbReference>
<dbReference type="InterPro" id="IPR008333">
    <property type="entry name" value="Cbr1-like_FAD-bd_dom"/>
</dbReference>
<dbReference type="GO" id="GO:0006221">
    <property type="term" value="P:pyrimidine nucleotide biosynthetic process"/>
    <property type="evidence" value="ECO:0007669"/>
    <property type="project" value="InterPro"/>
</dbReference>
<dbReference type="Gene3D" id="2.40.30.10">
    <property type="entry name" value="Translation factors"/>
    <property type="match status" value="1"/>
</dbReference>
<dbReference type="PRINTS" id="PR00371">
    <property type="entry name" value="FPNCR"/>
</dbReference>
<dbReference type="Gene3D" id="3.40.50.80">
    <property type="entry name" value="Nucleotide-binding domain of ferredoxin-NADP reductase (FNR) module"/>
    <property type="match status" value="1"/>
</dbReference>
<evidence type="ECO:0000259" key="1">
    <source>
        <dbReference type="PROSITE" id="PS51384"/>
    </source>
</evidence>
<evidence type="ECO:0000313" key="3">
    <source>
        <dbReference type="Proteomes" id="UP000231581"/>
    </source>
</evidence>
<protein>
    <recommendedName>
        <fullName evidence="1">FAD-binding FR-type domain-containing protein</fullName>
    </recommendedName>
</protein>
<dbReference type="Proteomes" id="UP000231581">
    <property type="component" value="Unassembled WGS sequence"/>
</dbReference>